<dbReference type="PROSITE" id="PS00237">
    <property type="entry name" value="G_PROTEIN_RECEP_F1_1"/>
    <property type="match status" value="1"/>
</dbReference>
<keyword evidence="6 10" id="KW-0472">Membrane</keyword>
<evidence type="ECO:0000259" key="11">
    <source>
        <dbReference type="PROSITE" id="PS50262"/>
    </source>
</evidence>
<dbReference type="CTD" id="115874248"/>
<sequence>MYVKNCSKLFDFEFIDYKECNDSSCYCVKNSAWVTKTTNGSSIDSFYLYEVEHFTVLWILFIIIVIGNSGVLYSHFIGRPRKSRMKFFIAHLAFADLSVGLISVLTDIIWRMTVTWYAGDASCKFIKFAQALVTYASTYVLVSLSIDRYDAIRHPMKFSGSWRRARILIILAWAISALFSLPMLFLYEEKIVQDQPQCWIEFPEQWQWQLYMVLISLALFVIPTIIITTCYAIMIKTIWSKSGPQIGRGNKNSINDRIGSDNDRRASSRGLIPRAKVKTIKITLIIVTVFILCWSPYIIFDLLQVFGYIPPTQTNTAIASFVQSLAPLNSAANPIIYGIFSTQFCKIFGNIPPFKWCRIKTKRKSLNSTTKSSTISEVLTNTTKRRADMVTSINKAHTAIVVAIVHEKS</sequence>
<dbReference type="Proteomes" id="UP000504635">
    <property type="component" value="Unplaced"/>
</dbReference>
<comment type="subcellular location">
    <subcellularLocation>
        <location evidence="1 10">Cell membrane</location>
        <topology evidence="1 10">Multi-pass membrane protein</topology>
    </subcellularLocation>
</comment>
<comment type="similarity">
    <text evidence="10">Belongs to the G-protein coupled receptor 1 family. Vasopressin/oxytocin receptor subfamily.</text>
</comment>
<keyword evidence="7 10" id="KW-0675">Receptor</keyword>
<evidence type="ECO:0000256" key="3">
    <source>
        <dbReference type="ARBA" id="ARBA00022692"/>
    </source>
</evidence>
<name>A0A6J2X242_SITOR</name>
<dbReference type="PANTHER" id="PTHR24224:SF6">
    <property type="entry name" value="CARDIOACCELERATORY PEPTIDE RECEPTOR-RELATED"/>
    <property type="match status" value="1"/>
</dbReference>
<keyword evidence="8 10" id="KW-0325">Glycoprotein</keyword>
<feature type="transmembrane region" description="Helical" evidence="10">
    <location>
        <begin position="88"/>
        <end position="110"/>
    </location>
</feature>
<dbReference type="OrthoDB" id="5987909at2759"/>
<dbReference type="AlphaFoldDB" id="A0A6J2X242"/>
<feature type="domain" description="G-protein coupled receptors family 1 profile" evidence="11">
    <location>
        <begin position="67"/>
        <end position="337"/>
    </location>
</feature>
<keyword evidence="9 10" id="KW-0807">Transducer</keyword>
<keyword evidence="5 10" id="KW-0297">G-protein coupled receptor</keyword>
<dbReference type="GO" id="GO:0005000">
    <property type="term" value="F:vasopressin receptor activity"/>
    <property type="evidence" value="ECO:0007669"/>
    <property type="project" value="InterPro"/>
</dbReference>
<evidence type="ECO:0000256" key="7">
    <source>
        <dbReference type="ARBA" id="ARBA00023170"/>
    </source>
</evidence>
<dbReference type="GO" id="GO:0005886">
    <property type="term" value="C:plasma membrane"/>
    <property type="evidence" value="ECO:0007669"/>
    <property type="project" value="UniProtKB-SubCell"/>
</dbReference>
<evidence type="ECO:0000256" key="9">
    <source>
        <dbReference type="ARBA" id="ARBA00023224"/>
    </source>
</evidence>
<keyword evidence="4 10" id="KW-1133">Transmembrane helix</keyword>
<dbReference type="InParanoid" id="A0A6J2X242"/>
<keyword evidence="2" id="KW-1003">Cell membrane</keyword>
<keyword evidence="12" id="KW-1185">Reference proteome</keyword>
<feature type="transmembrane region" description="Helical" evidence="10">
    <location>
        <begin position="210"/>
        <end position="234"/>
    </location>
</feature>
<dbReference type="PROSITE" id="PS50262">
    <property type="entry name" value="G_PROTEIN_RECEP_F1_2"/>
    <property type="match status" value="1"/>
</dbReference>
<dbReference type="PRINTS" id="PR00237">
    <property type="entry name" value="GPCRRHODOPSN"/>
</dbReference>
<dbReference type="KEGG" id="soy:115874248"/>
<evidence type="ECO:0000256" key="6">
    <source>
        <dbReference type="ARBA" id="ARBA00023136"/>
    </source>
</evidence>
<gene>
    <name evidence="13" type="primary">LOC115874248</name>
</gene>
<protein>
    <submittedName>
        <fullName evidence="13">Cardioacceleratory peptide receptor-like</fullName>
    </submittedName>
</protein>
<dbReference type="InterPro" id="IPR001817">
    <property type="entry name" value="Vasoprsn_rcpt"/>
</dbReference>
<evidence type="ECO:0000313" key="12">
    <source>
        <dbReference type="Proteomes" id="UP000504635"/>
    </source>
</evidence>
<dbReference type="PRINTS" id="PR00896">
    <property type="entry name" value="VASOPRESSINR"/>
</dbReference>
<accession>A0A6J2X242</accession>
<reference evidence="13" key="1">
    <citation type="submission" date="2025-08" db="UniProtKB">
        <authorList>
            <consortium name="RefSeq"/>
        </authorList>
    </citation>
    <scope>IDENTIFICATION</scope>
    <source>
        <tissue evidence="13">Gonads</tissue>
    </source>
</reference>
<dbReference type="Pfam" id="PF00001">
    <property type="entry name" value="7tm_1"/>
    <property type="match status" value="1"/>
</dbReference>
<dbReference type="GeneID" id="115874248"/>
<feature type="transmembrane region" description="Helical" evidence="10">
    <location>
        <begin position="282"/>
        <end position="300"/>
    </location>
</feature>
<dbReference type="Gene3D" id="1.20.1070.10">
    <property type="entry name" value="Rhodopsin 7-helix transmembrane proteins"/>
    <property type="match status" value="1"/>
</dbReference>
<dbReference type="SUPFAM" id="SSF81321">
    <property type="entry name" value="Family A G protein-coupled receptor-like"/>
    <property type="match status" value="1"/>
</dbReference>
<dbReference type="PANTHER" id="PTHR24224">
    <property type="entry name" value="CARDIOACCELERATORY PEPTIDE RECEPTOR-RELATED"/>
    <property type="match status" value="1"/>
</dbReference>
<dbReference type="InterPro" id="IPR052665">
    <property type="entry name" value="Neuropeptide-GPCR"/>
</dbReference>
<feature type="transmembrane region" description="Helical" evidence="10">
    <location>
        <begin position="335"/>
        <end position="354"/>
    </location>
</feature>
<proteinExistence type="inferred from homology"/>
<evidence type="ECO:0000256" key="10">
    <source>
        <dbReference type="RuleBase" id="RU046427"/>
    </source>
</evidence>
<dbReference type="GO" id="GO:0008188">
    <property type="term" value="F:neuropeptide receptor activity"/>
    <property type="evidence" value="ECO:0007669"/>
    <property type="project" value="TreeGrafter"/>
</dbReference>
<dbReference type="InterPro" id="IPR017452">
    <property type="entry name" value="GPCR_Rhodpsn_7TM"/>
</dbReference>
<feature type="transmembrane region" description="Helical" evidence="10">
    <location>
        <begin position="125"/>
        <end position="146"/>
    </location>
</feature>
<keyword evidence="3 10" id="KW-0812">Transmembrane</keyword>
<feature type="transmembrane region" description="Helical" evidence="10">
    <location>
        <begin position="56"/>
        <end position="76"/>
    </location>
</feature>
<evidence type="ECO:0000313" key="13">
    <source>
        <dbReference type="RefSeq" id="XP_030745207.1"/>
    </source>
</evidence>
<evidence type="ECO:0000256" key="5">
    <source>
        <dbReference type="ARBA" id="ARBA00023040"/>
    </source>
</evidence>
<evidence type="ECO:0000256" key="2">
    <source>
        <dbReference type="ARBA" id="ARBA00022475"/>
    </source>
</evidence>
<dbReference type="InterPro" id="IPR000276">
    <property type="entry name" value="GPCR_Rhodpsn"/>
</dbReference>
<evidence type="ECO:0000256" key="4">
    <source>
        <dbReference type="ARBA" id="ARBA00022989"/>
    </source>
</evidence>
<dbReference type="RefSeq" id="XP_030745207.1">
    <property type="nucleotide sequence ID" value="XM_030889347.1"/>
</dbReference>
<feature type="transmembrane region" description="Helical" evidence="10">
    <location>
        <begin position="167"/>
        <end position="187"/>
    </location>
</feature>
<evidence type="ECO:0000256" key="1">
    <source>
        <dbReference type="ARBA" id="ARBA00004651"/>
    </source>
</evidence>
<organism evidence="12 13">
    <name type="scientific">Sitophilus oryzae</name>
    <name type="common">Rice weevil</name>
    <name type="synonym">Curculio oryzae</name>
    <dbReference type="NCBI Taxonomy" id="7048"/>
    <lineage>
        <taxon>Eukaryota</taxon>
        <taxon>Metazoa</taxon>
        <taxon>Ecdysozoa</taxon>
        <taxon>Arthropoda</taxon>
        <taxon>Hexapoda</taxon>
        <taxon>Insecta</taxon>
        <taxon>Pterygota</taxon>
        <taxon>Neoptera</taxon>
        <taxon>Endopterygota</taxon>
        <taxon>Coleoptera</taxon>
        <taxon>Polyphaga</taxon>
        <taxon>Cucujiformia</taxon>
        <taxon>Curculionidae</taxon>
        <taxon>Dryophthorinae</taxon>
        <taxon>Sitophilus</taxon>
    </lineage>
</organism>
<evidence type="ECO:0000256" key="8">
    <source>
        <dbReference type="ARBA" id="ARBA00023180"/>
    </source>
</evidence>
<dbReference type="FunFam" id="1.20.1070.10:FF:000188">
    <property type="entry name" value="Neuropeptide S receptor"/>
    <property type="match status" value="1"/>
</dbReference>